<keyword evidence="10" id="KW-0325">Glycoprotein</keyword>
<comment type="pathway">
    <text evidence="2">Glycan metabolism.</text>
</comment>
<dbReference type="InterPro" id="IPR019378">
    <property type="entry name" value="GDP-Fuc_O-FucTrfase"/>
</dbReference>
<evidence type="ECO:0000256" key="4">
    <source>
        <dbReference type="ARBA" id="ARBA00022676"/>
    </source>
</evidence>
<reference evidence="14 15" key="1">
    <citation type="journal article" date="2020" name="IScience">
        <title>Genome Sequencing of the Endangered Kingdonia uniflora (Circaeasteraceae, Ranunculales) Reveals Potential Mechanisms of Evolutionary Specialization.</title>
        <authorList>
            <person name="Sun Y."/>
            <person name="Deng T."/>
            <person name="Zhang A."/>
            <person name="Moore M.J."/>
            <person name="Landis J.B."/>
            <person name="Lin N."/>
            <person name="Zhang H."/>
            <person name="Zhang X."/>
            <person name="Huang J."/>
            <person name="Zhang X."/>
            <person name="Sun H."/>
            <person name="Wang H."/>
        </authorList>
    </citation>
    <scope>NUCLEOTIDE SEQUENCE [LARGE SCALE GENOMIC DNA]</scope>
    <source>
        <strain evidence="14">TB1705</strain>
        <tissue evidence="14">Leaf</tissue>
    </source>
</reference>
<evidence type="ECO:0000256" key="11">
    <source>
        <dbReference type="ARBA" id="ARBA00023253"/>
    </source>
</evidence>
<dbReference type="Proteomes" id="UP000541444">
    <property type="component" value="Unassembled WGS sequence"/>
</dbReference>
<keyword evidence="4" id="KW-0328">Glycosyltransferase</keyword>
<evidence type="ECO:0000256" key="13">
    <source>
        <dbReference type="ARBA" id="ARBA00030350"/>
    </source>
</evidence>
<evidence type="ECO:0000256" key="3">
    <source>
        <dbReference type="ARBA" id="ARBA00007737"/>
    </source>
</evidence>
<evidence type="ECO:0000313" key="15">
    <source>
        <dbReference type="Proteomes" id="UP000541444"/>
    </source>
</evidence>
<keyword evidence="12" id="KW-0119">Carbohydrate metabolism</keyword>
<comment type="similarity">
    <text evidence="3">Belongs to the glycosyltransferase GT106 family.</text>
</comment>
<evidence type="ECO:0000256" key="6">
    <source>
        <dbReference type="ARBA" id="ARBA00022692"/>
    </source>
</evidence>
<keyword evidence="7" id="KW-0735">Signal-anchor</keyword>
<keyword evidence="9" id="KW-0472">Membrane</keyword>
<keyword evidence="6" id="KW-0812">Transmembrane</keyword>
<evidence type="ECO:0000256" key="8">
    <source>
        <dbReference type="ARBA" id="ARBA00022989"/>
    </source>
</evidence>
<protein>
    <recommendedName>
        <fullName evidence="13">O-fucosyltransferase family protein</fullName>
    </recommendedName>
</protein>
<evidence type="ECO:0000313" key="14">
    <source>
        <dbReference type="EMBL" id="KAF6161180.1"/>
    </source>
</evidence>
<evidence type="ECO:0000256" key="9">
    <source>
        <dbReference type="ARBA" id="ARBA00023136"/>
    </source>
</evidence>
<dbReference type="AlphaFoldDB" id="A0A7J7N2B9"/>
<dbReference type="GO" id="GO:0005737">
    <property type="term" value="C:cytoplasm"/>
    <property type="evidence" value="ECO:0007669"/>
    <property type="project" value="TreeGrafter"/>
</dbReference>
<dbReference type="OrthoDB" id="913933at2759"/>
<dbReference type="GO" id="GO:0016020">
    <property type="term" value="C:membrane"/>
    <property type="evidence" value="ECO:0007669"/>
    <property type="project" value="UniProtKB-SubCell"/>
</dbReference>
<comment type="subcellular location">
    <subcellularLocation>
        <location evidence="1">Membrane</location>
        <topology evidence="1">Single-pass type II membrane protein</topology>
    </subcellularLocation>
</comment>
<evidence type="ECO:0000256" key="12">
    <source>
        <dbReference type="ARBA" id="ARBA00023277"/>
    </source>
</evidence>
<evidence type="ECO:0000256" key="1">
    <source>
        <dbReference type="ARBA" id="ARBA00004606"/>
    </source>
</evidence>
<dbReference type="PANTHER" id="PTHR31741:SF66">
    <property type="entry name" value="O-FUCOSYLTRANSFERASE 20"/>
    <property type="match status" value="1"/>
</dbReference>
<name>A0A7J7N2B9_9MAGN</name>
<keyword evidence="11" id="KW-0294">Fucose metabolism</keyword>
<dbReference type="PANTHER" id="PTHR31741">
    <property type="entry name" value="OS02G0726500 PROTEIN-RELATED"/>
    <property type="match status" value="1"/>
</dbReference>
<organism evidence="14 15">
    <name type="scientific">Kingdonia uniflora</name>
    <dbReference type="NCBI Taxonomy" id="39325"/>
    <lineage>
        <taxon>Eukaryota</taxon>
        <taxon>Viridiplantae</taxon>
        <taxon>Streptophyta</taxon>
        <taxon>Embryophyta</taxon>
        <taxon>Tracheophyta</taxon>
        <taxon>Spermatophyta</taxon>
        <taxon>Magnoliopsida</taxon>
        <taxon>Ranunculales</taxon>
        <taxon>Circaeasteraceae</taxon>
        <taxon>Kingdonia</taxon>
    </lineage>
</organism>
<keyword evidence="15" id="KW-1185">Reference proteome</keyword>
<dbReference type="Pfam" id="PF10250">
    <property type="entry name" value="O-FucT"/>
    <property type="match status" value="1"/>
</dbReference>
<keyword evidence="5" id="KW-0808">Transferase</keyword>
<evidence type="ECO:0000256" key="7">
    <source>
        <dbReference type="ARBA" id="ARBA00022968"/>
    </source>
</evidence>
<dbReference type="GO" id="GO:0006004">
    <property type="term" value="P:fucose metabolic process"/>
    <property type="evidence" value="ECO:0007669"/>
    <property type="project" value="UniProtKB-KW"/>
</dbReference>
<keyword evidence="8" id="KW-1133">Transmembrane helix</keyword>
<dbReference type="EMBL" id="JACGCM010001144">
    <property type="protein sequence ID" value="KAF6161180.1"/>
    <property type="molecule type" value="Genomic_DNA"/>
</dbReference>
<accession>A0A7J7N2B9</accession>
<proteinExistence type="inferred from homology"/>
<gene>
    <name evidence="14" type="ORF">GIB67_007821</name>
</gene>
<evidence type="ECO:0000256" key="5">
    <source>
        <dbReference type="ARBA" id="ARBA00022679"/>
    </source>
</evidence>
<evidence type="ECO:0000256" key="10">
    <source>
        <dbReference type="ARBA" id="ARBA00023180"/>
    </source>
</evidence>
<evidence type="ECO:0000256" key="2">
    <source>
        <dbReference type="ARBA" id="ARBA00004881"/>
    </source>
</evidence>
<comment type="caution">
    <text evidence="14">The sequence shown here is derived from an EMBL/GenBank/DDBJ whole genome shotgun (WGS) entry which is preliminary data.</text>
</comment>
<sequence>MDWVWPGLEFMDDYRRSSEGVVKDRTKYLLVVALGGLNQQRNQIFDAVVIARILEAALVVPNLQVNVIWGGEGEFSDIFDLEHFRHVLADDVHILSSLPSTHLMLRPVEEKQTLSNVSSCWIRELSNSLFLNTFS</sequence>
<dbReference type="GO" id="GO:0016757">
    <property type="term" value="F:glycosyltransferase activity"/>
    <property type="evidence" value="ECO:0007669"/>
    <property type="project" value="UniProtKB-KW"/>
</dbReference>